<feature type="region of interest" description="Disordered" evidence="5">
    <location>
        <begin position="278"/>
        <end position="377"/>
    </location>
</feature>
<dbReference type="GO" id="GO:0003723">
    <property type="term" value="F:RNA binding"/>
    <property type="evidence" value="ECO:0007669"/>
    <property type="project" value="UniProtKB-UniRule"/>
</dbReference>
<dbReference type="SUPFAM" id="SSF54928">
    <property type="entry name" value="RNA-binding domain, RBD"/>
    <property type="match status" value="2"/>
</dbReference>
<dbReference type="EMBL" id="JAWZYT010000591">
    <property type="protein sequence ID" value="KAK4321426.1"/>
    <property type="molecule type" value="Genomic_DNA"/>
</dbReference>
<comment type="subcellular location">
    <subcellularLocation>
        <location evidence="1">Nucleus</location>
    </subcellularLocation>
</comment>
<dbReference type="PANTHER" id="PTHR48033:SF10">
    <property type="entry name" value="RNA-BINDING PROTEIN SQUID"/>
    <property type="match status" value="1"/>
</dbReference>
<dbReference type="SMART" id="SM00360">
    <property type="entry name" value="RRM"/>
    <property type="match status" value="3"/>
</dbReference>
<dbReference type="GO" id="GO:0000785">
    <property type="term" value="C:chromatin"/>
    <property type="evidence" value="ECO:0007669"/>
    <property type="project" value="TreeGrafter"/>
</dbReference>
<feature type="compositionally biased region" description="Basic and acidic residues" evidence="5">
    <location>
        <begin position="278"/>
        <end position="324"/>
    </location>
</feature>
<keyword evidence="2 4" id="KW-0694">RNA-binding</keyword>
<evidence type="ECO:0000256" key="4">
    <source>
        <dbReference type="PROSITE-ProRule" id="PRU00176"/>
    </source>
</evidence>
<dbReference type="PANTHER" id="PTHR48033">
    <property type="entry name" value="RNA-BINDING (RRM/RBD/RNP MOTIFS) FAMILY PROTEIN"/>
    <property type="match status" value="1"/>
</dbReference>
<evidence type="ECO:0000256" key="2">
    <source>
        <dbReference type="ARBA" id="ARBA00022884"/>
    </source>
</evidence>
<name>A0AAE1UID0_9EUCA</name>
<evidence type="ECO:0000256" key="1">
    <source>
        <dbReference type="ARBA" id="ARBA00004123"/>
    </source>
</evidence>
<dbReference type="AlphaFoldDB" id="A0AAE1UID0"/>
<dbReference type="GO" id="GO:0010468">
    <property type="term" value="P:regulation of gene expression"/>
    <property type="evidence" value="ECO:0007669"/>
    <property type="project" value="TreeGrafter"/>
</dbReference>
<feature type="compositionally biased region" description="Basic residues" evidence="5">
    <location>
        <begin position="417"/>
        <end position="427"/>
    </location>
</feature>
<feature type="domain" description="RRM" evidence="6">
    <location>
        <begin position="117"/>
        <end position="190"/>
    </location>
</feature>
<dbReference type="Pfam" id="PF00076">
    <property type="entry name" value="RRM_1"/>
    <property type="match status" value="3"/>
</dbReference>
<evidence type="ECO:0000256" key="5">
    <source>
        <dbReference type="SAM" id="MobiDB-lite"/>
    </source>
</evidence>
<dbReference type="Proteomes" id="UP001292094">
    <property type="component" value="Unassembled WGS sequence"/>
</dbReference>
<dbReference type="Gene3D" id="3.30.70.330">
    <property type="match status" value="3"/>
</dbReference>
<sequence length="427" mass="48690">MQSKCNKLQNNKKIYVRNIPNGTPRLVVVKYFSQFGNVKTSWVKNPTYGFVEFRSVEGLRAALACTTHVLNGVRINVTPYSFTARKGRTERVKKHPRGLLATPPPVDTNECEKGRGFKLFIRNLVSPNRKKKQIVWSYFSQFGVVSYLFLKKGSTFGFVVFRDKEGMEAATAITSHVLEGTKIHLTPDSEVCTARLYIPTIPPPICHEELIKNTMEKFGTIINLHTTIKYQAGQISNGFCTVTFSTQKEALRVLETGKVVLQGNILQVFPFGWTMGRDESKSQEEEEREMKERQMTEGKEELVVRKEKRKLRDTQDCDGMEGHTTRTNKRRYNGSVVNNNNNNTHSDDNLPQQQQQQQQPSSLLPTPPPPSSPSAYKRYNQLPIEHRTFPPNYFVEVRTKVSSVFSSQVGTRPYTSGRRKRIQCSVS</sequence>
<evidence type="ECO:0000313" key="8">
    <source>
        <dbReference type="Proteomes" id="UP001292094"/>
    </source>
</evidence>
<evidence type="ECO:0000256" key="3">
    <source>
        <dbReference type="ARBA" id="ARBA00023242"/>
    </source>
</evidence>
<organism evidence="7 8">
    <name type="scientific">Petrolisthes manimaculis</name>
    <dbReference type="NCBI Taxonomy" id="1843537"/>
    <lineage>
        <taxon>Eukaryota</taxon>
        <taxon>Metazoa</taxon>
        <taxon>Ecdysozoa</taxon>
        <taxon>Arthropoda</taxon>
        <taxon>Crustacea</taxon>
        <taxon>Multicrustacea</taxon>
        <taxon>Malacostraca</taxon>
        <taxon>Eumalacostraca</taxon>
        <taxon>Eucarida</taxon>
        <taxon>Decapoda</taxon>
        <taxon>Pleocyemata</taxon>
        <taxon>Anomura</taxon>
        <taxon>Galatheoidea</taxon>
        <taxon>Porcellanidae</taxon>
        <taxon>Petrolisthes</taxon>
    </lineage>
</organism>
<feature type="domain" description="RRM" evidence="6">
    <location>
        <begin position="12"/>
        <end position="97"/>
    </location>
</feature>
<reference evidence="7" key="1">
    <citation type="submission" date="2023-11" db="EMBL/GenBank/DDBJ databases">
        <title>Genome assemblies of two species of porcelain crab, Petrolisthes cinctipes and Petrolisthes manimaculis (Anomura: Porcellanidae).</title>
        <authorList>
            <person name="Angst P."/>
        </authorList>
    </citation>
    <scope>NUCLEOTIDE SEQUENCE</scope>
    <source>
        <strain evidence="7">PB745_02</strain>
        <tissue evidence="7">Gill</tissue>
    </source>
</reference>
<proteinExistence type="predicted"/>
<dbReference type="PROSITE" id="PS50102">
    <property type="entry name" value="RRM"/>
    <property type="match status" value="3"/>
</dbReference>
<dbReference type="InterPro" id="IPR035979">
    <property type="entry name" value="RBD_domain_sf"/>
</dbReference>
<feature type="compositionally biased region" description="Low complexity" evidence="5">
    <location>
        <begin position="350"/>
        <end position="364"/>
    </location>
</feature>
<keyword evidence="3" id="KW-0539">Nucleus</keyword>
<protein>
    <recommendedName>
        <fullName evidence="6">RRM domain-containing protein</fullName>
    </recommendedName>
</protein>
<keyword evidence="8" id="KW-1185">Reference proteome</keyword>
<gene>
    <name evidence="7" type="ORF">Pmani_007765</name>
</gene>
<feature type="region of interest" description="Disordered" evidence="5">
    <location>
        <begin position="407"/>
        <end position="427"/>
    </location>
</feature>
<evidence type="ECO:0000313" key="7">
    <source>
        <dbReference type="EMBL" id="KAK4321426.1"/>
    </source>
</evidence>
<evidence type="ECO:0000259" key="6">
    <source>
        <dbReference type="PROSITE" id="PS50102"/>
    </source>
</evidence>
<dbReference type="GO" id="GO:0005654">
    <property type="term" value="C:nucleoplasm"/>
    <property type="evidence" value="ECO:0007669"/>
    <property type="project" value="TreeGrafter"/>
</dbReference>
<dbReference type="InterPro" id="IPR012677">
    <property type="entry name" value="Nucleotide-bd_a/b_plait_sf"/>
</dbReference>
<comment type="caution">
    <text evidence="7">The sequence shown here is derived from an EMBL/GenBank/DDBJ whole genome shotgun (WGS) entry which is preliminary data.</text>
</comment>
<accession>A0AAE1UID0</accession>
<feature type="domain" description="RRM" evidence="6">
    <location>
        <begin position="194"/>
        <end position="268"/>
    </location>
</feature>
<dbReference type="CDD" id="cd00590">
    <property type="entry name" value="RRM_SF"/>
    <property type="match status" value="2"/>
</dbReference>
<dbReference type="InterPro" id="IPR000504">
    <property type="entry name" value="RRM_dom"/>
</dbReference>